<keyword evidence="3" id="KW-1185">Reference proteome</keyword>
<reference evidence="2 3" key="1">
    <citation type="submission" date="2020-05" db="EMBL/GenBank/DDBJ databases">
        <title>Aquincola sp. isolate from soil.</title>
        <authorList>
            <person name="Han J."/>
            <person name="Kim D.-U."/>
        </authorList>
    </citation>
    <scope>NUCLEOTIDE SEQUENCE [LARGE SCALE GENOMIC DNA]</scope>
    <source>
        <strain evidence="2 3">S2</strain>
    </source>
</reference>
<protein>
    <submittedName>
        <fullName evidence="2">Helix-turn-helix transcriptional regulator</fullName>
    </submittedName>
</protein>
<dbReference type="RefSeq" id="WP_173135186.1">
    <property type="nucleotide sequence ID" value="NZ_JABRWJ010000021.1"/>
</dbReference>
<dbReference type="SUPFAM" id="SSF47413">
    <property type="entry name" value="lambda repressor-like DNA-binding domains"/>
    <property type="match status" value="1"/>
</dbReference>
<accession>A0ABX2EU49</accession>
<evidence type="ECO:0000313" key="3">
    <source>
        <dbReference type="Proteomes" id="UP000737171"/>
    </source>
</evidence>
<evidence type="ECO:0000259" key="1">
    <source>
        <dbReference type="PROSITE" id="PS50943"/>
    </source>
</evidence>
<proteinExistence type="predicted"/>
<name>A0ABX2EU49_9BURK</name>
<feature type="domain" description="HTH cro/C1-type" evidence="1">
    <location>
        <begin position="17"/>
        <end position="49"/>
    </location>
</feature>
<dbReference type="InterPro" id="IPR001387">
    <property type="entry name" value="Cro/C1-type_HTH"/>
</dbReference>
<organism evidence="2 3">
    <name type="scientific">Pseudaquabacterium terrae</name>
    <dbReference type="NCBI Taxonomy" id="2732868"/>
    <lineage>
        <taxon>Bacteria</taxon>
        <taxon>Pseudomonadati</taxon>
        <taxon>Pseudomonadota</taxon>
        <taxon>Betaproteobacteria</taxon>
        <taxon>Burkholderiales</taxon>
        <taxon>Sphaerotilaceae</taxon>
        <taxon>Pseudaquabacterium</taxon>
    </lineage>
</organism>
<dbReference type="PROSITE" id="PS50943">
    <property type="entry name" value="HTH_CROC1"/>
    <property type="match status" value="1"/>
</dbReference>
<dbReference type="Proteomes" id="UP000737171">
    <property type="component" value="Unassembled WGS sequence"/>
</dbReference>
<comment type="caution">
    <text evidence="2">The sequence shown here is derived from an EMBL/GenBank/DDBJ whole genome shotgun (WGS) entry which is preliminary data.</text>
</comment>
<dbReference type="PROSITE" id="PS51257">
    <property type="entry name" value="PROKAR_LIPOPROTEIN"/>
    <property type="match status" value="1"/>
</dbReference>
<evidence type="ECO:0000313" key="2">
    <source>
        <dbReference type="EMBL" id="NRF72272.1"/>
    </source>
</evidence>
<dbReference type="Pfam" id="PF13560">
    <property type="entry name" value="HTH_31"/>
    <property type="match status" value="1"/>
</dbReference>
<sequence length="109" mass="11873">MARKIKPEFAQELGSRLRGARLGLGMTLTQVAAACGGDHTRVSKIERGQFATVNTYVQAICKEVHVDPDCTDDASPQALHAKLEQLIRRKPSTAPALRAVFDALDRMAN</sequence>
<gene>
    <name evidence="2" type="ORF">HLB44_35335</name>
</gene>
<dbReference type="CDD" id="cd00093">
    <property type="entry name" value="HTH_XRE"/>
    <property type="match status" value="1"/>
</dbReference>
<dbReference type="Gene3D" id="1.10.260.40">
    <property type="entry name" value="lambda repressor-like DNA-binding domains"/>
    <property type="match status" value="1"/>
</dbReference>
<dbReference type="InterPro" id="IPR010982">
    <property type="entry name" value="Lambda_DNA-bd_dom_sf"/>
</dbReference>
<dbReference type="EMBL" id="JABRWJ010000021">
    <property type="protein sequence ID" value="NRF72272.1"/>
    <property type="molecule type" value="Genomic_DNA"/>
</dbReference>